<proteinExistence type="predicted"/>
<gene>
    <name evidence="1" type="ORF">SAMN04487884_12935</name>
</gene>
<dbReference type="EMBL" id="FOGJ01000029">
    <property type="protein sequence ID" value="SES31710.1"/>
    <property type="molecule type" value="Genomic_DNA"/>
</dbReference>
<organism evidence="1 2">
    <name type="scientific">Butyrivibrio fibrisolvens</name>
    <dbReference type="NCBI Taxonomy" id="831"/>
    <lineage>
        <taxon>Bacteria</taxon>
        <taxon>Bacillati</taxon>
        <taxon>Bacillota</taxon>
        <taxon>Clostridia</taxon>
        <taxon>Lachnospirales</taxon>
        <taxon>Lachnospiraceae</taxon>
        <taxon>Butyrivibrio</taxon>
    </lineage>
</organism>
<dbReference type="InterPro" id="IPR010982">
    <property type="entry name" value="Lambda_DNA-bd_dom_sf"/>
</dbReference>
<sequence>MDKEIYSIEGIDIEVEKIDKTDADAVRRKMAYAFKIIRAQSGMNRKDFSAWLGIPYRTMQEWELGRRAMPEYVLRLIAYKVQMEKERGNL</sequence>
<evidence type="ECO:0000313" key="2">
    <source>
        <dbReference type="Proteomes" id="UP000182584"/>
    </source>
</evidence>
<reference evidence="1 2" key="1">
    <citation type="submission" date="2016-10" db="EMBL/GenBank/DDBJ databases">
        <authorList>
            <person name="de Groot N.N."/>
        </authorList>
    </citation>
    <scope>NUCLEOTIDE SEQUENCE [LARGE SCALE GENOMIC DNA]</scope>
    <source>
        <strain evidence="1 2">AR40</strain>
    </source>
</reference>
<dbReference type="GO" id="GO:0003677">
    <property type="term" value="F:DNA binding"/>
    <property type="evidence" value="ECO:0007669"/>
    <property type="project" value="InterPro"/>
</dbReference>
<evidence type="ECO:0000313" key="1">
    <source>
        <dbReference type="EMBL" id="SES31710.1"/>
    </source>
</evidence>
<protein>
    <submittedName>
        <fullName evidence="1">Uncharacterized protein</fullName>
    </submittedName>
</protein>
<accession>A0A1H9WCT7</accession>
<name>A0A1H9WCT7_BUTFI</name>
<dbReference type="Gene3D" id="1.10.260.40">
    <property type="entry name" value="lambda repressor-like DNA-binding domains"/>
    <property type="match status" value="1"/>
</dbReference>
<dbReference type="SUPFAM" id="SSF47413">
    <property type="entry name" value="lambda repressor-like DNA-binding domains"/>
    <property type="match status" value="1"/>
</dbReference>
<dbReference type="AlphaFoldDB" id="A0A1H9WCT7"/>
<dbReference type="RefSeq" id="WP_242952782.1">
    <property type="nucleotide sequence ID" value="NZ_FOGJ01000029.1"/>
</dbReference>
<dbReference type="Proteomes" id="UP000182584">
    <property type="component" value="Unassembled WGS sequence"/>
</dbReference>